<keyword evidence="1" id="KW-1133">Transmembrane helix</keyword>
<feature type="transmembrane region" description="Helical" evidence="1">
    <location>
        <begin position="131"/>
        <end position="151"/>
    </location>
</feature>
<reference evidence="3" key="1">
    <citation type="submission" date="2016-10" db="EMBL/GenBank/DDBJ databases">
        <authorList>
            <person name="Varghese N."/>
            <person name="Submissions S."/>
        </authorList>
    </citation>
    <scope>NUCLEOTIDE SEQUENCE [LARGE SCALE GENOMIC DNA]</scope>
    <source>
        <strain evidence="3">CGMCC 4.3506</strain>
    </source>
</reference>
<accession>A0A1G7S944</accession>
<dbReference type="EMBL" id="FNCC01000006">
    <property type="protein sequence ID" value="SDG19442.1"/>
    <property type="molecule type" value="Genomic_DNA"/>
</dbReference>
<dbReference type="STRING" id="200378.SAMN05216553_106113"/>
<dbReference type="AlphaFoldDB" id="A0A1G7S944"/>
<keyword evidence="1" id="KW-0472">Membrane</keyword>
<organism evidence="2 3">
    <name type="scientific">Lentzea fradiae</name>
    <dbReference type="NCBI Taxonomy" id="200378"/>
    <lineage>
        <taxon>Bacteria</taxon>
        <taxon>Bacillati</taxon>
        <taxon>Actinomycetota</taxon>
        <taxon>Actinomycetes</taxon>
        <taxon>Pseudonocardiales</taxon>
        <taxon>Pseudonocardiaceae</taxon>
        <taxon>Lentzea</taxon>
    </lineage>
</organism>
<evidence type="ECO:0000256" key="1">
    <source>
        <dbReference type="SAM" id="Phobius"/>
    </source>
</evidence>
<sequence length="165" mass="17017">MSRALVIVLQSLLALAVLGGLFAQVVVIPTTAAHEVELFPPYESVRVPFVTAAIVFIVCLQVLALALGVMLRKAGNGTVFQSGAVTWTNVAIGAIAAGAVVLAGLFVYVTFADIPSPADGMELLGLWMGSAAGTVAAAGVALLVVVGRHWLLRAIAQRRELDGVV</sequence>
<gene>
    <name evidence="2" type="ORF">SAMN05216553_106113</name>
</gene>
<dbReference type="RefSeq" id="WP_090049675.1">
    <property type="nucleotide sequence ID" value="NZ_FNCC01000006.1"/>
</dbReference>
<feature type="transmembrane region" description="Helical" evidence="1">
    <location>
        <begin position="47"/>
        <end position="69"/>
    </location>
</feature>
<evidence type="ECO:0000313" key="3">
    <source>
        <dbReference type="Proteomes" id="UP000199623"/>
    </source>
</evidence>
<dbReference type="InterPro" id="IPR021354">
    <property type="entry name" value="DUF2975"/>
</dbReference>
<evidence type="ECO:0000313" key="2">
    <source>
        <dbReference type="EMBL" id="SDG19442.1"/>
    </source>
</evidence>
<dbReference type="OrthoDB" id="3240470at2"/>
<name>A0A1G7S944_9PSEU</name>
<dbReference type="Pfam" id="PF11188">
    <property type="entry name" value="DUF2975"/>
    <property type="match status" value="1"/>
</dbReference>
<feature type="transmembrane region" description="Helical" evidence="1">
    <location>
        <begin position="90"/>
        <end position="111"/>
    </location>
</feature>
<evidence type="ECO:0008006" key="4">
    <source>
        <dbReference type="Google" id="ProtNLM"/>
    </source>
</evidence>
<keyword evidence="3" id="KW-1185">Reference proteome</keyword>
<proteinExistence type="predicted"/>
<keyword evidence="1" id="KW-0812">Transmembrane</keyword>
<protein>
    <recommendedName>
        <fullName evidence="4">DUF2975 domain-containing protein</fullName>
    </recommendedName>
</protein>
<dbReference type="Proteomes" id="UP000199623">
    <property type="component" value="Unassembled WGS sequence"/>
</dbReference>